<keyword evidence="4" id="KW-1185">Reference proteome</keyword>
<dbReference type="PANTHER" id="PTHR47718">
    <property type="entry name" value="OS01G0519700 PROTEIN"/>
    <property type="match status" value="1"/>
</dbReference>
<organism evidence="3 4">
    <name type="scientific">Acer saccharum</name>
    <name type="common">Sugar maple</name>
    <dbReference type="NCBI Taxonomy" id="4024"/>
    <lineage>
        <taxon>Eukaryota</taxon>
        <taxon>Viridiplantae</taxon>
        <taxon>Streptophyta</taxon>
        <taxon>Embryophyta</taxon>
        <taxon>Tracheophyta</taxon>
        <taxon>Spermatophyta</taxon>
        <taxon>Magnoliopsida</taxon>
        <taxon>eudicotyledons</taxon>
        <taxon>Gunneridae</taxon>
        <taxon>Pentapetalae</taxon>
        <taxon>rosids</taxon>
        <taxon>malvids</taxon>
        <taxon>Sapindales</taxon>
        <taxon>Sapindaceae</taxon>
        <taxon>Hippocastanoideae</taxon>
        <taxon>Acereae</taxon>
        <taxon>Acer</taxon>
    </lineage>
</organism>
<dbReference type="Pfam" id="PF03101">
    <property type="entry name" value="FAR1"/>
    <property type="match status" value="1"/>
</dbReference>
<accession>A0AA39TNR6</accession>
<protein>
    <recommendedName>
        <fullName evidence="5">Protein FAR1-RELATED SEQUENCE</fullName>
    </recommendedName>
</protein>
<dbReference type="Proteomes" id="UP001168877">
    <property type="component" value="Unassembled WGS sequence"/>
</dbReference>
<feature type="domain" description="MULE transposase" evidence="2">
    <location>
        <begin position="268"/>
        <end position="361"/>
    </location>
</feature>
<evidence type="ECO:0000313" key="3">
    <source>
        <dbReference type="EMBL" id="KAK0607928.1"/>
    </source>
</evidence>
<evidence type="ECO:0000259" key="2">
    <source>
        <dbReference type="Pfam" id="PF10551"/>
    </source>
</evidence>
<reference evidence="3" key="2">
    <citation type="submission" date="2023-06" db="EMBL/GenBank/DDBJ databases">
        <authorList>
            <person name="Swenson N.G."/>
            <person name="Wegrzyn J.L."/>
            <person name="Mcevoy S.L."/>
        </authorList>
    </citation>
    <scope>NUCLEOTIDE SEQUENCE</scope>
    <source>
        <strain evidence="3">NS2018</strain>
        <tissue evidence="3">Leaf</tissue>
    </source>
</reference>
<name>A0AA39TNR6_ACESA</name>
<evidence type="ECO:0000259" key="1">
    <source>
        <dbReference type="Pfam" id="PF03101"/>
    </source>
</evidence>
<proteinExistence type="predicted"/>
<dbReference type="Pfam" id="PF10551">
    <property type="entry name" value="MULE"/>
    <property type="match status" value="1"/>
</dbReference>
<dbReference type="InterPro" id="IPR018289">
    <property type="entry name" value="MULE_transposase_dom"/>
</dbReference>
<dbReference type="EMBL" id="JAUESC010000001">
    <property type="protein sequence ID" value="KAK0607928.1"/>
    <property type="molecule type" value="Genomic_DNA"/>
</dbReference>
<dbReference type="AlphaFoldDB" id="A0AA39TNR6"/>
<dbReference type="PANTHER" id="PTHR47718:SF13">
    <property type="entry name" value="OS09G0290500 PROTEIN"/>
    <property type="match status" value="1"/>
</dbReference>
<gene>
    <name evidence="3" type="ORF">LWI29_022823</name>
</gene>
<comment type="caution">
    <text evidence="3">The sequence shown here is derived from an EMBL/GenBank/DDBJ whole genome shotgun (WGS) entry which is preliminary data.</text>
</comment>
<feature type="domain" description="FAR1" evidence="1">
    <location>
        <begin position="57"/>
        <end position="146"/>
    </location>
</feature>
<dbReference type="InterPro" id="IPR004330">
    <property type="entry name" value="FAR1_DNA_bnd_dom"/>
</dbReference>
<reference evidence="3" key="1">
    <citation type="journal article" date="2022" name="Plant J.">
        <title>Strategies of tolerance reflected in two North American maple genomes.</title>
        <authorList>
            <person name="McEvoy S.L."/>
            <person name="Sezen U.U."/>
            <person name="Trouern-Trend A."/>
            <person name="McMahon S.M."/>
            <person name="Schaberg P.G."/>
            <person name="Yang J."/>
            <person name="Wegrzyn J.L."/>
            <person name="Swenson N.G."/>
        </authorList>
    </citation>
    <scope>NUCLEOTIDE SEQUENCE</scope>
    <source>
        <strain evidence="3">NS2018</strain>
    </source>
</reference>
<evidence type="ECO:0008006" key="5">
    <source>
        <dbReference type="Google" id="ProtNLM"/>
    </source>
</evidence>
<evidence type="ECO:0000313" key="4">
    <source>
        <dbReference type="Proteomes" id="UP001168877"/>
    </source>
</evidence>
<sequence>MTDRTPSTQHLCNPDNTTTIEVEPTLSELDDLAKLSSLQPSDVIGKEFASVQDAEAFYKNYSLFVGFSIRKDEMRRDRHGMITIRKWVCSKQGYKDQKYIDKIDNKREPRGQTREGCHATMKIKIDRRSMMWVAREFVIEHTHSLSPPNHIQFLRSHRTVNDSEIAQLQSWQTVGVKTSQVMDHLVDQSGSYSNVGHTKKDLQNRFDSVRRFEIQTSDADSVISYLTAKSEMDPQFFFNYTLDEEDHFGNLFWADSTSRSDYAFFGDVLAFDATYRTNVYQRPLVMLVGVNHHHSTTIFGFGLLGDETVETYTWLLQTFLVAMHGKMPKSVVTDGDKAMHKAIKTVMPESVRRLCCWHVERNV</sequence>